<dbReference type="InterPro" id="IPR036890">
    <property type="entry name" value="HATPase_C_sf"/>
</dbReference>
<dbReference type="SMART" id="SM00387">
    <property type="entry name" value="HATPase_c"/>
    <property type="match status" value="1"/>
</dbReference>
<dbReference type="InterPro" id="IPR036097">
    <property type="entry name" value="HisK_dim/P_sf"/>
</dbReference>
<dbReference type="Proteomes" id="UP001320898">
    <property type="component" value="Unassembled WGS sequence"/>
</dbReference>
<evidence type="ECO:0000259" key="10">
    <source>
        <dbReference type="PROSITE" id="PS50109"/>
    </source>
</evidence>
<dbReference type="InterPro" id="IPR050736">
    <property type="entry name" value="Sensor_HK_Regulatory"/>
</dbReference>
<dbReference type="InterPro" id="IPR005467">
    <property type="entry name" value="His_kinase_dom"/>
</dbReference>
<dbReference type="PRINTS" id="PR00344">
    <property type="entry name" value="BCTRLSENSOR"/>
</dbReference>
<keyword evidence="12" id="KW-1185">Reference proteome</keyword>
<dbReference type="SUPFAM" id="SSF55874">
    <property type="entry name" value="ATPase domain of HSP90 chaperone/DNA topoisomerase II/histidine kinase"/>
    <property type="match status" value="1"/>
</dbReference>
<name>A0AAW5QV53_9HYPH</name>
<keyword evidence="7" id="KW-0175">Coiled coil</keyword>
<feature type="transmembrane region" description="Helical" evidence="9">
    <location>
        <begin position="58"/>
        <end position="78"/>
    </location>
</feature>
<dbReference type="EMBL" id="JALIDZ010000002">
    <property type="protein sequence ID" value="MCT8971107.1"/>
    <property type="molecule type" value="Genomic_DNA"/>
</dbReference>
<evidence type="ECO:0000313" key="11">
    <source>
        <dbReference type="EMBL" id="MCT8971107.1"/>
    </source>
</evidence>
<evidence type="ECO:0000256" key="7">
    <source>
        <dbReference type="SAM" id="Coils"/>
    </source>
</evidence>
<dbReference type="Pfam" id="PF02518">
    <property type="entry name" value="HATPase_c"/>
    <property type="match status" value="1"/>
</dbReference>
<feature type="coiled-coil region" evidence="7">
    <location>
        <begin position="231"/>
        <end position="258"/>
    </location>
</feature>
<dbReference type="PROSITE" id="PS50109">
    <property type="entry name" value="HIS_KIN"/>
    <property type="match status" value="1"/>
</dbReference>
<evidence type="ECO:0000256" key="9">
    <source>
        <dbReference type="SAM" id="Phobius"/>
    </source>
</evidence>
<dbReference type="CDD" id="cd00075">
    <property type="entry name" value="HATPase"/>
    <property type="match status" value="1"/>
</dbReference>
<keyword evidence="6" id="KW-0902">Two-component regulatory system</keyword>
<feature type="transmembrane region" description="Helical" evidence="9">
    <location>
        <begin position="195"/>
        <end position="214"/>
    </location>
</feature>
<comment type="catalytic activity">
    <reaction evidence="1">
        <text>ATP + protein L-histidine = ADP + protein N-phospho-L-histidine.</text>
        <dbReference type="EC" id="2.7.13.3"/>
    </reaction>
</comment>
<keyword evidence="9" id="KW-0472">Membrane</keyword>
<feature type="transmembrane region" description="Helical" evidence="9">
    <location>
        <begin position="84"/>
        <end position="101"/>
    </location>
</feature>
<evidence type="ECO:0000256" key="5">
    <source>
        <dbReference type="ARBA" id="ARBA00022777"/>
    </source>
</evidence>
<dbReference type="Pfam" id="PF00512">
    <property type="entry name" value="HisKA"/>
    <property type="match status" value="1"/>
</dbReference>
<evidence type="ECO:0000256" key="6">
    <source>
        <dbReference type="ARBA" id="ARBA00023012"/>
    </source>
</evidence>
<keyword evidence="9" id="KW-1133">Transmembrane helix</keyword>
<evidence type="ECO:0000256" key="2">
    <source>
        <dbReference type="ARBA" id="ARBA00012438"/>
    </source>
</evidence>
<protein>
    <recommendedName>
        <fullName evidence="2">histidine kinase</fullName>
        <ecNumber evidence="2">2.7.13.3</ecNumber>
    </recommendedName>
</protein>
<dbReference type="InterPro" id="IPR004358">
    <property type="entry name" value="Sig_transdc_His_kin-like_C"/>
</dbReference>
<keyword evidence="5 11" id="KW-0418">Kinase</keyword>
<dbReference type="GO" id="GO:0000155">
    <property type="term" value="F:phosphorelay sensor kinase activity"/>
    <property type="evidence" value="ECO:0007669"/>
    <property type="project" value="InterPro"/>
</dbReference>
<dbReference type="SMART" id="SM00388">
    <property type="entry name" value="HisKA"/>
    <property type="match status" value="1"/>
</dbReference>
<evidence type="ECO:0000313" key="12">
    <source>
        <dbReference type="Proteomes" id="UP001320898"/>
    </source>
</evidence>
<dbReference type="RefSeq" id="WP_261614679.1">
    <property type="nucleotide sequence ID" value="NZ_JALIDZ010000002.1"/>
</dbReference>
<dbReference type="InterPro" id="IPR003594">
    <property type="entry name" value="HATPase_dom"/>
</dbReference>
<reference evidence="11 12" key="1">
    <citation type="submission" date="2022-04" db="EMBL/GenBank/DDBJ databases">
        <authorList>
            <person name="Ye Y.-Q."/>
            <person name="Du Z.-J."/>
        </authorList>
    </citation>
    <scope>NUCLEOTIDE SEQUENCE [LARGE SCALE GENOMIC DNA]</scope>
    <source>
        <strain evidence="11 12">A6E488</strain>
    </source>
</reference>
<feature type="transmembrane region" description="Helical" evidence="9">
    <location>
        <begin position="147"/>
        <end position="164"/>
    </location>
</feature>
<evidence type="ECO:0000256" key="8">
    <source>
        <dbReference type="SAM" id="MobiDB-lite"/>
    </source>
</evidence>
<keyword evidence="9" id="KW-0812">Transmembrane</keyword>
<keyword evidence="4" id="KW-0808">Transferase</keyword>
<comment type="caution">
    <text evidence="11">The sequence shown here is derived from an EMBL/GenBank/DDBJ whole genome shotgun (WGS) entry which is preliminary data.</text>
</comment>
<gene>
    <name evidence="11" type="ORF">MUB46_04465</name>
</gene>
<evidence type="ECO:0000256" key="3">
    <source>
        <dbReference type="ARBA" id="ARBA00022553"/>
    </source>
</evidence>
<feature type="region of interest" description="Disordered" evidence="8">
    <location>
        <begin position="1"/>
        <end position="40"/>
    </location>
</feature>
<feature type="transmembrane region" description="Helical" evidence="9">
    <location>
        <begin position="171"/>
        <end position="189"/>
    </location>
</feature>
<dbReference type="AlphaFoldDB" id="A0AAW5QV53"/>
<dbReference type="Gene3D" id="1.10.287.130">
    <property type="match status" value="1"/>
</dbReference>
<keyword evidence="3" id="KW-0597">Phosphoprotein</keyword>
<dbReference type="CDD" id="cd00082">
    <property type="entry name" value="HisKA"/>
    <property type="match status" value="1"/>
</dbReference>
<sequence>MTEQGETANLPDQQQAAQRRRSVSGKVRQVRERLTSHTGTNPAFDRDLTLAYARNQTGIALVVPLLAIIIAGMMTVWVPWSESSVWLAGVLISNGILTYLCRRFELGRTHKLSADLWERRFFAAEFLNGVMWSTMAFLSVPTHETEPIIFMFAVLIVVLAMRTLTASNLPMASLAGTLPITAAIVLRFSMLGEPLYYAMAGLAAGAQVFFMIIARQFQSTVLAMFGLRKEKDALIGELEQATALSEEARRRAEEANLAKSRFLATMSHELRTPLNAILGFSEVLKDEILGKHSVPAYKEYSGDIHRSGQHLLELINEILDLSRIEAGRYALQEEAVSLPGTVQDCHHLTKLRADQRGITIEEVFEVDLPKIWVDERAVRQIVLNLLTNAVKFSPNGSKVTLTVGWTSGGGQYLSVKDSGPGIHEDEIPTVLQTFGRGSVAMKNADEGTGLGLPIVMKLIELHGGRFDFRSKLREGTEAIVIFPRERVMKALPPLEDEKPALRLRRRSAA</sequence>
<proteinExistence type="predicted"/>
<evidence type="ECO:0000256" key="4">
    <source>
        <dbReference type="ARBA" id="ARBA00022679"/>
    </source>
</evidence>
<accession>A0AAW5QV53</accession>
<dbReference type="InterPro" id="IPR003661">
    <property type="entry name" value="HisK_dim/P_dom"/>
</dbReference>
<dbReference type="EC" id="2.7.13.3" evidence="2"/>
<feature type="domain" description="Histidine kinase" evidence="10">
    <location>
        <begin position="265"/>
        <end position="486"/>
    </location>
</feature>
<feature type="transmembrane region" description="Helical" evidence="9">
    <location>
        <begin position="121"/>
        <end position="141"/>
    </location>
</feature>
<dbReference type="Gene3D" id="3.30.565.10">
    <property type="entry name" value="Histidine kinase-like ATPase, C-terminal domain"/>
    <property type="match status" value="1"/>
</dbReference>
<evidence type="ECO:0000256" key="1">
    <source>
        <dbReference type="ARBA" id="ARBA00000085"/>
    </source>
</evidence>
<dbReference type="PANTHER" id="PTHR43711:SF26">
    <property type="entry name" value="SENSOR HISTIDINE KINASE RCSC"/>
    <property type="match status" value="1"/>
</dbReference>
<dbReference type="PANTHER" id="PTHR43711">
    <property type="entry name" value="TWO-COMPONENT HISTIDINE KINASE"/>
    <property type="match status" value="1"/>
</dbReference>
<feature type="compositionally biased region" description="Polar residues" evidence="8">
    <location>
        <begin position="1"/>
        <end position="12"/>
    </location>
</feature>
<organism evidence="11 12">
    <name type="scientific">Microbaculum marinisediminis</name>
    <dbReference type="NCBI Taxonomy" id="2931392"/>
    <lineage>
        <taxon>Bacteria</taxon>
        <taxon>Pseudomonadati</taxon>
        <taxon>Pseudomonadota</taxon>
        <taxon>Alphaproteobacteria</taxon>
        <taxon>Hyphomicrobiales</taxon>
        <taxon>Tepidamorphaceae</taxon>
        <taxon>Microbaculum</taxon>
    </lineage>
</organism>
<dbReference type="SUPFAM" id="SSF47384">
    <property type="entry name" value="Homodimeric domain of signal transducing histidine kinase"/>
    <property type="match status" value="1"/>
</dbReference>